<keyword evidence="2" id="KW-0614">Plasmid</keyword>
<name>A0A9Q9PC19_9MICO</name>
<evidence type="ECO:0000313" key="2">
    <source>
        <dbReference type="EMBL" id="UYC82727.1"/>
    </source>
</evidence>
<organism evidence="2 3">
    <name type="scientific">Curtobacterium poinsettiae</name>
    <dbReference type="NCBI Taxonomy" id="159612"/>
    <lineage>
        <taxon>Bacteria</taxon>
        <taxon>Bacillati</taxon>
        <taxon>Actinomycetota</taxon>
        <taxon>Actinomycetes</taxon>
        <taxon>Micrococcales</taxon>
        <taxon>Microbacteriaceae</taxon>
        <taxon>Curtobacterium</taxon>
    </lineage>
</organism>
<dbReference type="GO" id="GO:0005524">
    <property type="term" value="F:ATP binding"/>
    <property type="evidence" value="ECO:0007669"/>
    <property type="project" value="UniProtKB-KW"/>
</dbReference>
<proteinExistence type="predicted"/>
<dbReference type="GeneID" id="99625306"/>
<dbReference type="Gene3D" id="3.40.50.300">
    <property type="entry name" value="P-loop containing nucleotide triphosphate hydrolases"/>
    <property type="match status" value="1"/>
</dbReference>
<feature type="compositionally biased region" description="Polar residues" evidence="1">
    <location>
        <begin position="1"/>
        <end position="13"/>
    </location>
</feature>
<evidence type="ECO:0000256" key="1">
    <source>
        <dbReference type="SAM" id="MobiDB-lite"/>
    </source>
</evidence>
<reference evidence="2" key="1">
    <citation type="submission" date="2022-09" db="EMBL/GenBank/DDBJ databases">
        <title>Taxonomy of Curtobacterium flaccumfaciens.</title>
        <authorList>
            <person name="Osdaghi E."/>
            <person name="Taghavi S.M."/>
            <person name="Hamidizade M."/>
            <person name="Abachi H."/>
            <person name="Fazliarab A."/>
            <person name="Baeyen S."/>
            <person name="Portier P."/>
            <person name="Van Vaerenbergh J."/>
            <person name="Jacques M.-A."/>
        </authorList>
    </citation>
    <scope>NUCLEOTIDE SEQUENCE</scope>
    <source>
        <strain evidence="2">AGQB46</strain>
        <plasmid evidence="2">unnamed</plasmid>
    </source>
</reference>
<dbReference type="InterPro" id="IPR027417">
    <property type="entry name" value="P-loop_NTPase"/>
</dbReference>
<dbReference type="EMBL" id="CP106880">
    <property type="protein sequence ID" value="UYC82727.1"/>
    <property type="molecule type" value="Genomic_DNA"/>
</dbReference>
<dbReference type="RefSeq" id="WP_214585431.1">
    <property type="nucleotide sequence ID" value="NZ_CP104936.1"/>
</dbReference>
<accession>A0A9Q9PC19</accession>
<sequence>MARASTKTQTLTPSGFFGPRGGGWEQIPQPPRWFATSVQVCGIYPFGAGTGRPINGSPLGRDMNTHSAVCTDHDALYRANVISSPSAFMFGLNGLGKSSTAQTLLGGQVGRGLTPAVFDPIKGEHVPWIEELGGTVFSIGPRARHQLNVLSPGPLGYAARRIGGKVGEELLILARAKSIDLVKLVVKISRGTSEPVKDYEETAIEAIVDTILEHTGPNEVAVTSDLVRAFDSPSQLMLQRTGTATAAEFHTEYKRLGQTLRSLMTGDMGQMLSGNNSVEFVPGNPGGFCFDTSSIGRKNTKLLSAAMLSTWSLGMDAIDAHWELAEHEKRKQQEAADEGQQYAPAITWGGYTTLMDEFWYPIRACEGMVDLVDGLSRTNRSVGTAELKITHSPKDLLSLPNADDREKAKGFIERSGLLLLMGLSRDDLLELSKVRPLTPKEINMVASFSQSKDWIGSRRQKGAKGAPPGAGKVLLKISERVGIPVKMLRTATQMAVHDTDARLRD</sequence>
<dbReference type="KEGG" id="cpoi:OE229_18015"/>
<dbReference type="SUPFAM" id="SSF52540">
    <property type="entry name" value="P-loop containing nucleoside triphosphate hydrolases"/>
    <property type="match status" value="1"/>
</dbReference>
<feature type="region of interest" description="Disordered" evidence="1">
    <location>
        <begin position="1"/>
        <end position="22"/>
    </location>
</feature>
<evidence type="ECO:0000313" key="3">
    <source>
        <dbReference type="Proteomes" id="UP001062223"/>
    </source>
</evidence>
<protein>
    <submittedName>
        <fullName evidence="2">ATP-binding protein</fullName>
    </submittedName>
</protein>
<keyword evidence="2" id="KW-0067">ATP-binding</keyword>
<geneLocation type="plasmid" evidence="2 3">
    <name>unnamed</name>
</geneLocation>
<keyword evidence="2" id="KW-0547">Nucleotide-binding</keyword>
<dbReference type="Proteomes" id="UP001062223">
    <property type="component" value="Plasmid unnamed"/>
</dbReference>
<gene>
    <name evidence="2" type="ORF">OE229_18015</name>
</gene>
<dbReference type="AlphaFoldDB" id="A0A9Q9PC19"/>